<protein>
    <submittedName>
        <fullName evidence="1">Uncharacterized protein</fullName>
    </submittedName>
</protein>
<name>A0AAV4XHK0_CAEEX</name>
<comment type="caution">
    <text evidence="1">The sequence shown here is derived from an EMBL/GenBank/DDBJ whole genome shotgun (WGS) entry which is preliminary data.</text>
</comment>
<dbReference type="Proteomes" id="UP001054945">
    <property type="component" value="Unassembled WGS sequence"/>
</dbReference>
<reference evidence="1 2" key="1">
    <citation type="submission" date="2021-06" db="EMBL/GenBank/DDBJ databases">
        <title>Caerostris extrusa draft genome.</title>
        <authorList>
            <person name="Kono N."/>
            <person name="Arakawa K."/>
        </authorList>
    </citation>
    <scope>NUCLEOTIDE SEQUENCE [LARGE SCALE GENOMIC DNA]</scope>
</reference>
<evidence type="ECO:0000313" key="2">
    <source>
        <dbReference type="Proteomes" id="UP001054945"/>
    </source>
</evidence>
<organism evidence="1 2">
    <name type="scientific">Caerostris extrusa</name>
    <name type="common">Bark spider</name>
    <name type="synonym">Caerostris bankana</name>
    <dbReference type="NCBI Taxonomy" id="172846"/>
    <lineage>
        <taxon>Eukaryota</taxon>
        <taxon>Metazoa</taxon>
        <taxon>Ecdysozoa</taxon>
        <taxon>Arthropoda</taxon>
        <taxon>Chelicerata</taxon>
        <taxon>Arachnida</taxon>
        <taxon>Araneae</taxon>
        <taxon>Araneomorphae</taxon>
        <taxon>Entelegynae</taxon>
        <taxon>Araneoidea</taxon>
        <taxon>Araneidae</taxon>
        <taxon>Caerostris</taxon>
    </lineage>
</organism>
<keyword evidence="2" id="KW-1185">Reference proteome</keyword>
<proteinExistence type="predicted"/>
<sequence length="111" mass="12978">MYTEEDRKYTWITGRWLFMCPYIFAKGVARYTFTNSFYSTTTKHDTRPAPQDMFSLLSSSSIPELKGQEKKKGEKKWAQVNKNVMGGLSIPLYAWKTAKINIPQVAWKAWR</sequence>
<accession>A0AAV4XHK0</accession>
<dbReference type="EMBL" id="BPLR01017660">
    <property type="protein sequence ID" value="GIY93420.1"/>
    <property type="molecule type" value="Genomic_DNA"/>
</dbReference>
<gene>
    <name evidence="1" type="ORF">CEXT_271021</name>
</gene>
<dbReference type="AlphaFoldDB" id="A0AAV4XHK0"/>
<evidence type="ECO:0000313" key="1">
    <source>
        <dbReference type="EMBL" id="GIY93420.1"/>
    </source>
</evidence>